<dbReference type="Proteomes" id="UP000015106">
    <property type="component" value="Chromosome 2"/>
</dbReference>
<proteinExistence type="predicted"/>
<organism evidence="2 3">
    <name type="scientific">Triticum urartu</name>
    <name type="common">Red wild einkorn</name>
    <name type="synonym">Crithodium urartu</name>
    <dbReference type="NCBI Taxonomy" id="4572"/>
    <lineage>
        <taxon>Eukaryota</taxon>
        <taxon>Viridiplantae</taxon>
        <taxon>Streptophyta</taxon>
        <taxon>Embryophyta</taxon>
        <taxon>Tracheophyta</taxon>
        <taxon>Spermatophyta</taxon>
        <taxon>Magnoliopsida</taxon>
        <taxon>Liliopsida</taxon>
        <taxon>Poales</taxon>
        <taxon>Poaceae</taxon>
        <taxon>BOP clade</taxon>
        <taxon>Pooideae</taxon>
        <taxon>Triticodae</taxon>
        <taxon>Triticeae</taxon>
        <taxon>Triticinae</taxon>
        <taxon>Triticum</taxon>
    </lineage>
</organism>
<reference evidence="3" key="1">
    <citation type="journal article" date="2013" name="Nature">
        <title>Draft genome of the wheat A-genome progenitor Triticum urartu.</title>
        <authorList>
            <person name="Ling H.Q."/>
            <person name="Zhao S."/>
            <person name="Liu D."/>
            <person name="Wang J."/>
            <person name="Sun H."/>
            <person name="Zhang C."/>
            <person name="Fan H."/>
            <person name="Li D."/>
            <person name="Dong L."/>
            <person name="Tao Y."/>
            <person name="Gao C."/>
            <person name="Wu H."/>
            <person name="Li Y."/>
            <person name="Cui Y."/>
            <person name="Guo X."/>
            <person name="Zheng S."/>
            <person name="Wang B."/>
            <person name="Yu K."/>
            <person name="Liang Q."/>
            <person name="Yang W."/>
            <person name="Lou X."/>
            <person name="Chen J."/>
            <person name="Feng M."/>
            <person name="Jian J."/>
            <person name="Zhang X."/>
            <person name="Luo G."/>
            <person name="Jiang Y."/>
            <person name="Liu J."/>
            <person name="Wang Z."/>
            <person name="Sha Y."/>
            <person name="Zhang B."/>
            <person name="Wu H."/>
            <person name="Tang D."/>
            <person name="Shen Q."/>
            <person name="Xue P."/>
            <person name="Zou S."/>
            <person name="Wang X."/>
            <person name="Liu X."/>
            <person name="Wang F."/>
            <person name="Yang Y."/>
            <person name="An X."/>
            <person name="Dong Z."/>
            <person name="Zhang K."/>
            <person name="Zhang X."/>
            <person name="Luo M.C."/>
            <person name="Dvorak J."/>
            <person name="Tong Y."/>
            <person name="Wang J."/>
            <person name="Yang H."/>
            <person name="Li Z."/>
            <person name="Wang D."/>
            <person name="Zhang A."/>
            <person name="Wang J."/>
        </authorList>
    </citation>
    <scope>NUCLEOTIDE SEQUENCE</scope>
    <source>
        <strain evidence="3">cv. G1812</strain>
    </source>
</reference>
<reference evidence="2" key="3">
    <citation type="submission" date="2022-06" db="UniProtKB">
        <authorList>
            <consortium name="EnsemblPlants"/>
        </authorList>
    </citation>
    <scope>IDENTIFICATION</scope>
</reference>
<feature type="region of interest" description="Disordered" evidence="1">
    <location>
        <begin position="206"/>
        <end position="227"/>
    </location>
</feature>
<protein>
    <submittedName>
        <fullName evidence="2">Uncharacterized protein</fullName>
    </submittedName>
</protein>
<evidence type="ECO:0000313" key="2">
    <source>
        <dbReference type="EnsemblPlants" id="TuG1812G0200006287.01.T01.cds289706"/>
    </source>
</evidence>
<dbReference type="Gramene" id="TuG1812G0200006287.01.T01">
    <property type="protein sequence ID" value="TuG1812G0200006287.01.T01.cds289706"/>
    <property type="gene ID" value="TuG1812G0200006287.01"/>
</dbReference>
<sequence length="258" mass="28591">MRGPRVAAILAIVRPGGGARYGGPRPAVRLAGRRRDVPELPLLQPLRLLWQHLRLLRRWLPEPVQRLRPHSSRTQPRRGRVVHHLQGHLPAVPAPQQPVHRCRRVLHVRRIPGRRRRVPGLRHHGEHRDAEAGGGGLLRADLPRDHRRVGHRPRWPLLLGLLLQAGAGLAARLLPAVVGVAVRARQAVLRPRPHHAVLELQLRPRGARHRRGPAQQPGPGGHGCHGVVRDGAMVLDDAAGKQAVLPRRDHGPVDANGR</sequence>
<feature type="region of interest" description="Disordered" evidence="1">
    <location>
        <begin position="119"/>
        <end position="139"/>
    </location>
</feature>
<dbReference type="EnsemblPlants" id="TuG1812G0200006287.01.T01">
    <property type="protein sequence ID" value="TuG1812G0200006287.01.T01.cds289706"/>
    <property type="gene ID" value="TuG1812G0200006287.01"/>
</dbReference>
<evidence type="ECO:0000256" key="1">
    <source>
        <dbReference type="SAM" id="MobiDB-lite"/>
    </source>
</evidence>
<evidence type="ECO:0000313" key="3">
    <source>
        <dbReference type="Proteomes" id="UP000015106"/>
    </source>
</evidence>
<keyword evidence="3" id="KW-1185">Reference proteome</keyword>
<accession>A0A8R7TPN0</accession>
<name>A0A8R7TPN0_TRIUA</name>
<reference evidence="2" key="2">
    <citation type="submission" date="2018-03" db="EMBL/GenBank/DDBJ databases">
        <title>The Triticum urartu genome reveals the dynamic nature of wheat genome evolution.</title>
        <authorList>
            <person name="Ling H."/>
            <person name="Ma B."/>
            <person name="Shi X."/>
            <person name="Liu H."/>
            <person name="Dong L."/>
            <person name="Sun H."/>
            <person name="Cao Y."/>
            <person name="Gao Q."/>
            <person name="Zheng S."/>
            <person name="Li Y."/>
            <person name="Yu Y."/>
            <person name="Du H."/>
            <person name="Qi M."/>
            <person name="Li Y."/>
            <person name="Yu H."/>
            <person name="Cui Y."/>
            <person name="Wang N."/>
            <person name="Chen C."/>
            <person name="Wu H."/>
            <person name="Zhao Y."/>
            <person name="Zhang J."/>
            <person name="Li Y."/>
            <person name="Zhou W."/>
            <person name="Zhang B."/>
            <person name="Hu W."/>
            <person name="Eijk M."/>
            <person name="Tang J."/>
            <person name="Witsenboer H."/>
            <person name="Zhao S."/>
            <person name="Li Z."/>
            <person name="Zhang A."/>
            <person name="Wang D."/>
            <person name="Liang C."/>
        </authorList>
    </citation>
    <scope>NUCLEOTIDE SEQUENCE [LARGE SCALE GENOMIC DNA]</scope>
    <source>
        <strain evidence="2">cv. G1812</strain>
    </source>
</reference>
<dbReference type="AlphaFoldDB" id="A0A8R7TPN0"/>